<dbReference type="RefSeq" id="WP_058483484.1">
    <property type="nucleotide sequence ID" value="NZ_CAAAII010000001.1"/>
</dbReference>
<dbReference type="PANTHER" id="PTHR30372">
    <property type="entry name" value="LIPID-A-DISACCHARIDE SYNTHASE"/>
    <property type="match status" value="1"/>
</dbReference>
<dbReference type="AlphaFoldDB" id="A0A0W0Z4L6"/>
<dbReference type="GO" id="GO:0009245">
    <property type="term" value="P:lipid A biosynthetic process"/>
    <property type="evidence" value="ECO:0007669"/>
    <property type="project" value="UniProtKB-UniRule"/>
</dbReference>
<evidence type="ECO:0000256" key="7">
    <source>
        <dbReference type="ARBA" id="ARBA00022676"/>
    </source>
</evidence>
<evidence type="ECO:0000256" key="2">
    <source>
        <dbReference type="ARBA" id="ARBA00007868"/>
    </source>
</evidence>
<dbReference type="UniPathway" id="UPA00973"/>
<dbReference type="Gene3D" id="3.40.50.2000">
    <property type="entry name" value="Glycogen Phosphorylase B"/>
    <property type="match status" value="2"/>
</dbReference>
<reference evidence="12 13" key="1">
    <citation type="submission" date="2015-11" db="EMBL/GenBank/DDBJ databases">
        <title>Genomic analysis of 38 Legionella species identifies large and diverse effector repertoires.</title>
        <authorList>
            <person name="Burstein D."/>
            <person name="Amaro F."/>
            <person name="Zusman T."/>
            <person name="Lifshitz Z."/>
            <person name="Cohen O."/>
            <person name="Gilbert J.A."/>
            <person name="Pupko T."/>
            <person name="Shuman H.A."/>
            <person name="Segal G."/>
        </authorList>
    </citation>
    <scope>NUCLEOTIDE SEQUENCE [LARGE SCALE GENOMIC DNA]</scope>
    <source>
        <strain evidence="12 13">Mt.St.Helens-9</strain>
    </source>
</reference>
<proteinExistence type="inferred from homology"/>
<comment type="pathway">
    <text evidence="11">Bacterial outer membrane biogenesis; LPS lipid A biosynthesis.</text>
</comment>
<evidence type="ECO:0000256" key="6">
    <source>
        <dbReference type="ARBA" id="ARBA00022556"/>
    </source>
</evidence>
<keyword evidence="5 11" id="KW-0444">Lipid biosynthesis</keyword>
<dbReference type="HAMAP" id="MF_00392">
    <property type="entry name" value="LpxB"/>
    <property type="match status" value="1"/>
</dbReference>
<evidence type="ECO:0000256" key="5">
    <source>
        <dbReference type="ARBA" id="ARBA00022516"/>
    </source>
</evidence>
<evidence type="ECO:0000256" key="10">
    <source>
        <dbReference type="ARBA" id="ARBA00048975"/>
    </source>
</evidence>
<evidence type="ECO:0000256" key="9">
    <source>
        <dbReference type="ARBA" id="ARBA00023098"/>
    </source>
</evidence>
<dbReference type="GO" id="GO:0008915">
    <property type="term" value="F:lipid-A-disaccharide synthase activity"/>
    <property type="evidence" value="ECO:0007669"/>
    <property type="project" value="UniProtKB-UniRule"/>
</dbReference>
<dbReference type="EMBL" id="LNYX01000014">
    <property type="protein sequence ID" value="KTD64049.1"/>
    <property type="molecule type" value="Genomic_DNA"/>
</dbReference>
<accession>A0A0W0Z4L6</accession>
<dbReference type="NCBIfam" id="TIGR00215">
    <property type="entry name" value="lpxB"/>
    <property type="match status" value="1"/>
</dbReference>
<name>A0A0W0Z4L6_LEGSP</name>
<evidence type="ECO:0000313" key="13">
    <source>
        <dbReference type="Proteomes" id="UP000054877"/>
    </source>
</evidence>
<evidence type="ECO:0000256" key="3">
    <source>
        <dbReference type="ARBA" id="ARBA00012687"/>
    </source>
</evidence>
<dbReference type="OrthoDB" id="9801642at2"/>
<evidence type="ECO:0000256" key="4">
    <source>
        <dbReference type="ARBA" id="ARBA00020902"/>
    </source>
</evidence>
<dbReference type="GO" id="GO:0016020">
    <property type="term" value="C:membrane"/>
    <property type="evidence" value="ECO:0007669"/>
    <property type="project" value="GOC"/>
</dbReference>
<sequence length="398" mass="44084">MQPPKKVVIIAGEESGDKYAGNLASYLLKQEPTLKISGIGGRHMAEAGVTLISDLARFGVTGLVEVLRHIVVIKKAFKAIKAHLRTEKPDLLVLIDYPGFNLRLAKFAKQKLGLRIIYYISPQIWAWKASRIHTLKACVDKMAVILPFEKNIYQQAGVPVSFVGHPLVDNIPHYQDPMELRKALSLPVDGKLVALLPGSRRNEIERHMPVLVKTAELLSRQHQAIHFVIPVAATIRSEQIQSYLQGAKNVRFTLIEGKMLPSAACSDGVVVASGTASLECALLARPMCIIYKTSLLTYIAAVKLIKVKFLGLCNLLMNDMVVPEFLQYDCNAAEIARTVSDWLTDPKKAQSMVARLQSLKQSLSGEEADLSIEALVARELGVEVRRTSVKRERFAIYP</sequence>
<dbReference type="PANTHER" id="PTHR30372:SF4">
    <property type="entry name" value="LIPID-A-DISACCHARIDE SYNTHASE, MITOCHONDRIAL-RELATED"/>
    <property type="match status" value="1"/>
</dbReference>
<organism evidence="12 13">
    <name type="scientific">Legionella spiritensis</name>
    <dbReference type="NCBI Taxonomy" id="452"/>
    <lineage>
        <taxon>Bacteria</taxon>
        <taxon>Pseudomonadati</taxon>
        <taxon>Pseudomonadota</taxon>
        <taxon>Gammaproteobacteria</taxon>
        <taxon>Legionellales</taxon>
        <taxon>Legionellaceae</taxon>
        <taxon>Legionella</taxon>
    </lineage>
</organism>
<evidence type="ECO:0000313" key="12">
    <source>
        <dbReference type="EMBL" id="KTD64049.1"/>
    </source>
</evidence>
<comment type="caution">
    <text evidence="12">The sequence shown here is derived from an EMBL/GenBank/DDBJ whole genome shotgun (WGS) entry which is preliminary data.</text>
</comment>
<protein>
    <recommendedName>
        <fullName evidence="4 11">Lipid-A-disaccharide synthase</fullName>
        <ecNumber evidence="3 11">2.4.1.182</ecNumber>
    </recommendedName>
</protein>
<comment type="function">
    <text evidence="1 11">Condensation of UDP-2,3-diacylglucosamine and 2,3-diacylglucosamine-1-phosphate to form lipid A disaccharide, a precursor of lipid A, a phosphorylated glycolipid that anchors the lipopolysaccharide to the outer membrane of the cell.</text>
</comment>
<comment type="catalytic activity">
    <reaction evidence="10 11">
        <text>a lipid X + a UDP-2-N,3-O-bis[(3R)-3-hydroxyacyl]-alpha-D-glucosamine = a lipid A disaccharide + UDP + H(+)</text>
        <dbReference type="Rhea" id="RHEA:67828"/>
        <dbReference type="ChEBI" id="CHEBI:15378"/>
        <dbReference type="ChEBI" id="CHEBI:58223"/>
        <dbReference type="ChEBI" id="CHEBI:137748"/>
        <dbReference type="ChEBI" id="CHEBI:176338"/>
        <dbReference type="ChEBI" id="CHEBI:176343"/>
        <dbReference type="EC" id="2.4.1.182"/>
    </reaction>
</comment>
<dbReference type="EC" id="2.4.1.182" evidence="3 11"/>
<keyword evidence="13" id="KW-1185">Reference proteome</keyword>
<dbReference type="InterPro" id="IPR003835">
    <property type="entry name" value="Glyco_trans_19"/>
</dbReference>
<keyword evidence="9 11" id="KW-0443">Lipid metabolism</keyword>
<evidence type="ECO:0000256" key="1">
    <source>
        <dbReference type="ARBA" id="ARBA00002056"/>
    </source>
</evidence>
<keyword evidence="7 11" id="KW-0328">Glycosyltransferase</keyword>
<evidence type="ECO:0000256" key="11">
    <source>
        <dbReference type="HAMAP-Rule" id="MF_00392"/>
    </source>
</evidence>
<dbReference type="Pfam" id="PF02684">
    <property type="entry name" value="LpxB"/>
    <property type="match status" value="1"/>
</dbReference>
<comment type="similarity">
    <text evidence="2 11">Belongs to the LpxB family.</text>
</comment>
<dbReference type="STRING" id="452.Lspi_1568"/>
<dbReference type="SUPFAM" id="SSF53756">
    <property type="entry name" value="UDP-Glycosyltransferase/glycogen phosphorylase"/>
    <property type="match status" value="1"/>
</dbReference>
<keyword evidence="8 11" id="KW-0808">Transferase</keyword>
<dbReference type="GO" id="GO:0005543">
    <property type="term" value="F:phospholipid binding"/>
    <property type="evidence" value="ECO:0007669"/>
    <property type="project" value="TreeGrafter"/>
</dbReference>
<gene>
    <name evidence="11 12" type="primary">lpxB</name>
    <name evidence="12" type="ORF">Lspi_1568</name>
</gene>
<keyword evidence="6 11" id="KW-0441">Lipid A biosynthesis</keyword>
<dbReference type="PATRIC" id="fig|452.5.peg.1726"/>
<dbReference type="Proteomes" id="UP000054877">
    <property type="component" value="Unassembled WGS sequence"/>
</dbReference>
<evidence type="ECO:0000256" key="8">
    <source>
        <dbReference type="ARBA" id="ARBA00022679"/>
    </source>
</evidence>